<evidence type="ECO:0000313" key="1">
    <source>
        <dbReference type="EMBL" id="KAE8167529.1"/>
    </source>
</evidence>
<protein>
    <submittedName>
        <fullName evidence="1">Uncharacterized protein</fullName>
    </submittedName>
</protein>
<evidence type="ECO:0000313" key="2">
    <source>
        <dbReference type="Proteomes" id="UP000326950"/>
    </source>
</evidence>
<proteinExistence type="predicted"/>
<sequence>MAETVCTVNGCYGVWLVVNYNLGFTSGGFAIWSLVNQETGETRTAPENECNIIR</sequence>
<name>A0A5N6V9G2_ASPTM</name>
<accession>A0A5N6V9G2</accession>
<organism evidence="1 2">
    <name type="scientific">Aspergillus tamarii</name>
    <dbReference type="NCBI Taxonomy" id="41984"/>
    <lineage>
        <taxon>Eukaryota</taxon>
        <taxon>Fungi</taxon>
        <taxon>Dikarya</taxon>
        <taxon>Ascomycota</taxon>
        <taxon>Pezizomycotina</taxon>
        <taxon>Eurotiomycetes</taxon>
        <taxon>Eurotiomycetidae</taxon>
        <taxon>Eurotiales</taxon>
        <taxon>Aspergillaceae</taxon>
        <taxon>Aspergillus</taxon>
        <taxon>Aspergillus subgen. Circumdati</taxon>
    </lineage>
</organism>
<reference evidence="1 2" key="1">
    <citation type="submission" date="2019-04" db="EMBL/GenBank/DDBJ databases">
        <title>Friends and foes A comparative genomics study of 23 Aspergillus species from section Flavi.</title>
        <authorList>
            <consortium name="DOE Joint Genome Institute"/>
            <person name="Kjaerbolling I."/>
            <person name="Vesth T."/>
            <person name="Frisvad J.C."/>
            <person name="Nybo J.L."/>
            <person name="Theobald S."/>
            <person name="Kildgaard S."/>
            <person name="Isbrandt T."/>
            <person name="Kuo A."/>
            <person name="Sato A."/>
            <person name="Lyhne E.K."/>
            <person name="Kogle M.E."/>
            <person name="Wiebenga A."/>
            <person name="Kun R.S."/>
            <person name="Lubbers R.J."/>
            <person name="Makela M.R."/>
            <person name="Barry K."/>
            <person name="Chovatia M."/>
            <person name="Clum A."/>
            <person name="Daum C."/>
            <person name="Haridas S."/>
            <person name="He G."/>
            <person name="LaButti K."/>
            <person name="Lipzen A."/>
            <person name="Mondo S."/>
            <person name="Riley R."/>
            <person name="Salamov A."/>
            <person name="Simmons B.A."/>
            <person name="Magnuson J.K."/>
            <person name="Henrissat B."/>
            <person name="Mortensen U.H."/>
            <person name="Larsen T.O."/>
            <person name="Devries R.P."/>
            <person name="Grigoriev I.V."/>
            <person name="Machida M."/>
            <person name="Baker S.E."/>
            <person name="Andersen M.R."/>
        </authorList>
    </citation>
    <scope>NUCLEOTIDE SEQUENCE [LARGE SCALE GENOMIC DNA]</scope>
    <source>
        <strain evidence="1 2">CBS 117626</strain>
    </source>
</reference>
<keyword evidence="2" id="KW-1185">Reference proteome</keyword>
<dbReference type="EMBL" id="ML738589">
    <property type="protein sequence ID" value="KAE8167529.1"/>
    <property type="molecule type" value="Genomic_DNA"/>
</dbReference>
<dbReference type="OrthoDB" id="10268704at2759"/>
<dbReference type="AlphaFoldDB" id="A0A5N6V9G2"/>
<gene>
    <name evidence="1" type="ORF">BDV40DRAFT_169404</name>
</gene>
<dbReference type="Proteomes" id="UP000326950">
    <property type="component" value="Unassembled WGS sequence"/>
</dbReference>